<sequence>MKQLPIPSPCNDHSIRFRTWQKMAEFVKKKYEQPLHYLTNIQLKQWDESTGDENRPIAGNIIHPSKAEAIIWGVEEFNRKCSSHLYLAKLWHSDPKYRDFVDLVNS</sequence>
<proteinExistence type="predicted"/>
<dbReference type="AlphaFoldDB" id="A0AAV5KUS6"/>
<dbReference type="PANTHER" id="PTHR36366">
    <property type="entry name" value="PROTEIN RDM1"/>
    <property type="match status" value="1"/>
</dbReference>
<reference evidence="1 2" key="1">
    <citation type="journal article" date="2021" name="Commun. Biol.">
        <title>The genome of Shorea leprosula (Dipterocarpaceae) highlights the ecological relevance of drought in aseasonal tropical rainforests.</title>
        <authorList>
            <person name="Ng K.K.S."/>
            <person name="Kobayashi M.J."/>
            <person name="Fawcett J.A."/>
            <person name="Hatakeyama M."/>
            <person name="Paape T."/>
            <person name="Ng C.H."/>
            <person name="Ang C.C."/>
            <person name="Tnah L.H."/>
            <person name="Lee C.T."/>
            <person name="Nishiyama T."/>
            <person name="Sese J."/>
            <person name="O'Brien M.J."/>
            <person name="Copetti D."/>
            <person name="Mohd Noor M.I."/>
            <person name="Ong R.C."/>
            <person name="Putra M."/>
            <person name="Sireger I.Z."/>
            <person name="Indrioko S."/>
            <person name="Kosugi Y."/>
            <person name="Izuno A."/>
            <person name="Isagi Y."/>
            <person name="Lee S.L."/>
            <person name="Shimizu K.K."/>
        </authorList>
    </citation>
    <scope>NUCLEOTIDE SEQUENCE [LARGE SCALE GENOMIC DNA]</scope>
    <source>
        <strain evidence="1">214</strain>
    </source>
</reference>
<gene>
    <name evidence="1" type="ORF">SLEP1_g37503</name>
</gene>
<accession>A0AAV5KUS6</accession>
<dbReference type="EMBL" id="BPVZ01000079">
    <property type="protein sequence ID" value="GKV28444.1"/>
    <property type="molecule type" value="Genomic_DNA"/>
</dbReference>
<dbReference type="Pfam" id="PF09187">
    <property type="entry name" value="RdDM_RDM1"/>
    <property type="match status" value="1"/>
</dbReference>
<organism evidence="1 2">
    <name type="scientific">Rubroshorea leprosula</name>
    <dbReference type="NCBI Taxonomy" id="152421"/>
    <lineage>
        <taxon>Eukaryota</taxon>
        <taxon>Viridiplantae</taxon>
        <taxon>Streptophyta</taxon>
        <taxon>Embryophyta</taxon>
        <taxon>Tracheophyta</taxon>
        <taxon>Spermatophyta</taxon>
        <taxon>Magnoliopsida</taxon>
        <taxon>eudicotyledons</taxon>
        <taxon>Gunneridae</taxon>
        <taxon>Pentapetalae</taxon>
        <taxon>rosids</taxon>
        <taxon>malvids</taxon>
        <taxon>Malvales</taxon>
        <taxon>Dipterocarpaceae</taxon>
        <taxon>Rubroshorea</taxon>
    </lineage>
</organism>
<dbReference type="SUPFAM" id="SSF109920">
    <property type="entry name" value="Hypothetical protein At3g22680"/>
    <property type="match status" value="1"/>
</dbReference>
<keyword evidence="2" id="KW-1185">Reference proteome</keyword>
<comment type="caution">
    <text evidence="1">The sequence shown here is derived from an EMBL/GenBank/DDBJ whole genome shotgun (WGS) entry which is preliminary data.</text>
</comment>
<evidence type="ECO:0000313" key="1">
    <source>
        <dbReference type="EMBL" id="GKV28444.1"/>
    </source>
</evidence>
<evidence type="ECO:0000313" key="2">
    <source>
        <dbReference type="Proteomes" id="UP001054252"/>
    </source>
</evidence>
<dbReference type="Proteomes" id="UP001054252">
    <property type="component" value="Unassembled WGS sequence"/>
</dbReference>
<dbReference type="GO" id="GO:0080188">
    <property type="term" value="P:gene silencing by siRNA-directed DNA methylation"/>
    <property type="evidence" value="ECO:0007669"/>
    <property type="project" value="InterPro"/>
</dbReference>
<protein>
    <submittedName>
        <fullName evidence="1">Uncharacterized protein</fullName>
    </submittedName>
</protein>
<dbReference type="InterPro" id="IPR036319">
    <property type="entry name" value="RDM1_sf"/>
</dbReference>
<dbReference type="InterPro" id="IPR015270">
    <property type="entry name" value="RDM1_plant"/>
</dbReference>
<dbReference type="GO" id="GO:0000419">
    <property type="term" value="C:RNA polymerase V complex"/>
    <property type="evidence" value="ECO:0007669"/>
    <property type="project" value="TreeGrafter"/>
</dbReference>
<dbReference type="PANTHER" id="PTHR36366:SF1">
    <property type="entry name" value="PROTEIN RDM1"/>
    <property type="match status" value="1"/>
</dbReference>
<dbReference type="Gene3D" id="1.20.120.690">
    <property type="entry name" value="RDM1 protein domain"/>
    <property type="match status" value="1"/>
</dbReference>
<name>A0AAV5KUS6_9ROSI</name>